<dbReference type="PANTHER" id="PTHR42850">
    <property type="entry name" value="METALLOPHOSPHOESTERASE"/>
    <property type="match status" value="1"/>
</dbReference>
<protein>
    <submittedName>
        <fullName evidence="2">Serine/threonine protein phosphatase 1</fullName>
        <ecNumber evidence="2">3.1.3.16</ecNumber>
    </submittedName>
</protein>
<dbReference type="InterPro" id="IPR004843">
    <property type="entry name" value="Calcineurin-like_PHP"/>
</dbReference>
<dbReference type="EC" id="3.1.3.16" evidence="2"/>
<evidence type="ECO:0000313" key="3">
    <source>
        <dbReference type="Proteomes" id="UP000575068"/>
    </source>
</evidence>
<keyword evidence="2" id="KW-0378">Hydrolase</keyword>
<evidence type="ECO:0000259" key="1">
    <source>
        <dbReference type="Pfam" id="PF00149"/>
    </source>
</evidence>
<dbReference type="Proteomes" id="UP000575068">
    <property type="component" value="Unassembled WGS sequence"/>
</dbReference>
<dbReference type="AlphaFoldDB" id="A0A840HP30"/>
<accession>A0A840HP30</accession>
<name>A0A840HP30_9SPHN</name>
<dbReference type="Pfam" id="PF00149">
    <property type="entry name" value="Metallophos"/>
    <property type="match status" value="1"/>
</dbReference>
<dbReference type="SUPFAM" id="SSF56300">
    <property type="entry name" value="Metallo-dependent phosphatases"/>
    <property type="match status" value="1"/>
</dbReference>
<dbReference type="GO" id="GO:0004722">
    <property type="term" value="F:protein serine/threonine phosphatase activity"/>
    <property type="evidence" value="ECO:0007669"/>
    <property type="project" value="UniProtKB-EC"/>
</dbReference>
<gene>
    <name evidence="2" type="ORF">HNQ99_000072</name>
</gene>
<dbReference type="PANTHER" id="PTHR42850:SF4">
    <property type="entry name" value="ZINC-DEPENDENT ENDOPOLYPHOSPHATASE"/>
    <property type="match status" value="1"/>
</dbReference>
<proteinExistence type="predicted"/>
<dbReference type="GO" id="GO:0008803">
    <property type="term" value="F:bis(5'-nucleosyl)-tetraphosphatase (symmetrical) activity"/>
    <property type="evidence" value="ECO:0007669"/>
    <property type="project" value="TreeGrafter"/>
</dbReference>
<dbReference type="RefSeq" id="WP_184473663.1">
    <property type="nucleotide sequence ID" value="NZ_JACHOV010000001.1"/>
</dbReference>
<evidence type="ECO:0000313" key="2">
    <source>
        <dbReference type="EMBL" id="MBB4639792.1"/>
    </source>
</evidence>
<reference evidence="2 3" key="1">
    <citation type="submission" date="2020-08" db="EMBL/GenBank/DDBJ databases">
        <title>Genomic Encyclopedia of Type Strains, Phase IV (KMG-IV): sequencing the most valuable type-strain genomes for metagenomic binning, comparative biology and taxonomic classification.</title>
        <authorList>
            <person name="Goeker M."/>
        </authorList>
    </citation>
    <scope>NUCLEOTIDE SEQUENCE [LARGE SCALE GENOMIC DNA]</scope>
    <source>
        <strain evidence="2 3">DSM 7465</strain>
    </source>
</reference>
<feature type="domain" description="Calcineurin-like phosphoesterase" evidence="1">
    <location>
        <begin position="25"/>
        <end position="222"/>
    </location>
</feature>
<sequence>MLGIFSRRKKIAEAPALPSVEDGRRYYAIGDIHGRLDLLDQLLDRILSDSSARGDGEARLIFLGDLVDRGPASAGVVQRAMELAELGIQSDEGTVRFLKGNHEEVFIRAARGDVQSTRFLTRFGGRETMLSYGLGADDYESMEAEQLTDWMLNNVPRVHIDFLDSFEDLIEAGDYVFVHAGIKPGVALSEQDPADLRWIRDEFLFYRQPHDKIVVHGHTIMLEVDEHPNRIGIDTGAYHSGRLTAIGLEGTERWYLSTADR</sequence>
<dbReference type="GO" id="GO:0005737">
    <property type="term" value="C:cytoplasm"/>
    <property type="evidence" value="ECO:0007669"/>
    <property type="project" value="TreeGrafter"/>
</dbReference>
<comment type="caution">
    <text evidence="2">The sequence shown here is derived from an EMBL/GenBank/DDBJ whole genome shotgun (WGS) entry which is preliminary data.</text>
</comment>
<dbReference type="Gene3D" id="3.60.21.10">
    <property type="match status" value="1"/>
</dbReference>
<organism evidence="2 3">
    <name type="scientific">Rhizorhapis suberifaciens</name>
    <name type="common">corky root of lettuce</name>
    <dbReference type="NCBI Taxonomy" id="13656"/>
    <lineage>
        <taxon>Bacteria</taxon>
        <taxon>Pseudomonadati</taxon>
        <taxon>Pseudomonadota</taxon>
        <taxon>Alphaproteobacteria</taxon>
        <taxon>Sphingomonadales</taxon>
        <taxon>Sphingomonadaceae</taxon>
        <taxon>Rhizorhapis</taxon>
    </lineage>
</organism>
<keyword evidence="3" id="KW-1185">Reference proteome</keyword>
<dbReference type="InterPro" id="IPR050126">
    <property type="entry name" value="Ap4A_hydrolase"/>
</dbReference>
<dbReference type="EMBL" id="JACHOV010000001">
    <property type="protein sequence ID" value="MBB4639792.1"/>
    <property type="molecule type" value="Genomic_DNA"/>
</dbReference>
<dbReference type="InterPro" id="IPR029052">
    <property type="entry name" value="Metallo-depent_PP-like"/>
</dbReference>
<dbReference type="GO" id="GO:0110154">
    <property type="term" value="P:RNA decapping"/>
    <property type="evidence" value="ECO:0007669"/>
    <property type="project" value="TreeGrafter"/>
</dbReference>